<keyword evidence="3 7" id="KW-0694">RNA-binding</keyword>
<dbReference type="PANTHER" id="PTHR12899:SF3">
    <property type="entry name" value="LARGE RIBOSOMAL SUBUNIT PROTEIN UL18M"/>
    <property type="match status" value="1"/>
</dbReference>
<dbReference type="GO" id="GO:0003735">
    <property type="term" value="F:structural constituent of ribosome"/>
    <property type="evidence" value="ECO:0007669"/>
    <property type="project" value="InterPro"/>
</dbReference>
<sequence>MSKILNKKRDSRKKRVRAKIFGTAQKPRVSVFKSNRNVLIQVIDDDTQKTIISVSKKNIEKSSPKKEEIFEKIGESLAAGLKSKKIGQAVLDRGQYKYHGSIKKIAEAMRKSGIRV</sequence>
<evidence type="ECO:0000256" key="3">
    <source>
        <dbReference type="ARBA" id="ARBA00022884"/>
    </source>
</evidence>
<comment type="caution">
    <text evidence="8">The sequence shown here is derived from an EMBL/GenBank/DDBJ whole genome shotgun (WGS) entry which is preliminary data.</text>
</comment>
<dbReference type="Pfam" id="PF00861">
    <property type="entry name" value="Ribosomal_L18p"/>
    <property type="match status" value="1"/>
</dbReference>
<dbReference type="GO" id="GO:0006412">
    <property type="term" value="P:translation"/>
    <property type="evidence" value="ECO:0007669"/>
    <property type="project" value="UniProtKB-UniRule"/>
</dbReference>
<dbReference type="GO" id="GO:0022625">
    <property type="term" value="C:cytosolic large ribosomal subunit"/>
    <property type="evidence" value="ECO:0007669"/>
    <property type="project" value="TreeGrafter"/>
</dbReference>
<dbReference type="CDD" id="cd00432">
    <property type="entry name" value="Ribosomal_L18_L5e"/>
    <property type="match status" value="1"/>
</dbReference>
<keyword evidence="2 7" id="KW-0699">rRNA-binding</keyword>
<keyword evidence="5 7" id="KW-0687">Ribonucleoprotein</keyword>
<keyword evidence="4 7" id="KW-0689">Ribosomal protein</keyword>
<dbReference type="NCBIfam" id="TIGR00060">
    <property type="entry name" value="L18_bact"/>
    <property type="match status" value="1"/>
</dbReference>
<evidence type="ECO:0000313" key="9">
    <source>
        <dbReference type="Proteomes" id="UP000178303"/>
    </source>
</evidence>
<evidence type="ECO:0000256" key="6">
    <source>
        <dbReference type="ARBA" id="ARBA00035197"/>
    </source>
</evidence>
<evidence type="ECO:0000256" key="2">
    <source>
        <dbReference type="ARBA" id="ARBA00022730"/>
    </source>
</evidence>
<comment type="function">
    <text evidence="7">This is one of the proteins that bind and probably mediate the attachment of the 5S RNA into the large ribosomal subunit, where it forms part of the central protuberance.</text>
</comment>
<gene>
    <name evidence="7" type="primary">rplR</name>
    <name evidence="8" type="ORF">A2108_03010</name>
</gene>
<organism evidence="8 9">
    <name type="scientific">Candidatus Wolfebacteria bacterium GWA1_42_9</name>
    <dbReference type="NCBI Taxonomy" id="1802553"/>
    <lineage>
        <taxon>Bacteria</taxon>
        <taxon>Candidatus Wolfeibacteriota</taxon>
    </lineage>
</organism>
<evidence type="ECO:0000313" key="8">
    <source>
        <dbReference type="EMBL" id="OGM89924.1"/>
    </source>
</evidence>
<reference evidence="8 9" key="1">
    <citation type="journal article" date="2016" name="Nat. Commun.">
        <title>Thousands of microbial genomes shed light on interconnected biogeochemical processes in an aquifer system.</title>
        <authorList>
            <person name="Anantharaman K."/>
            <person name="Brown C.T."/>
            <person name="Hug L.A."/>
            <person name="Sharon I."/>
            <person name="Castelle C.J."/>
            <person name="Probst A.J."/>
            <person name="Thomas B.C."/>
            <person name="Singh A."/>
            <person name="Wilkins M.J."/>
            <person name="Karaoz U."/>
            <person name="Brodie E.L."/>
            <person name="Williams K.H."/>
            <person name="Hubbard S.S."/>
            <person name="Banfield J.F."/>
        </authorList>
    </citation>
    <scope>NUCLEOTIDE SEQUENCE [LARGE SCALE GENOMIC DNA]</scope>
</reference>
<evidence type="ECO:0000256" key="1">
    <source>
        <dbReference type="ARBA" id="ARBA00007116"/>
    </source>
</evidence>
<dbReference type="EMBL" id="MGIN01000009">
    <property type="protein sequence ID" value="OGM89924.1"/>
    <property type="molecule type" value="Genomic_DNA"/>
</dbReference>
<dbReference type="InterPro" id="IPR057268">
    <property type="entry name" value="Ribosomal_L18"/>
</dbReference>
<dbReference type="HAMAP" id="MF_01337_B">
    <property type="entry name" value="Ribosomal_uL18_B"/>
    <property type="match status" value="1"/>
</dbReference>
<comment type="similarity">
    <text evidence="1 7">Belongs to the universal ribosomal protein uL18 family.</text>
</comment>
<dbReference type="Gene3D" id="3.30.420.100">
    <property type="match status" value="1"/>
</dbReference>
<protein>
    <recommendedName>
        <fullName evidence="6 7">Large ribosomal subunit protein uL18</fullName>
    </recommendedName>
</protein>
<dbReference type="InterPro" id="IPR005484">
    <property type="entry name" value="Ribosomal_uL18_bac/plant/anim"/>
</dbReference>
<dbReference type="Proteomes" id="UP000178303">
    <property type="component" value="Unassembled WGS sequence"/>
</dbReference>
<dbReference type="InterPro" id="IPR004389">
    <property type="entry name" value="Ribosomal_uL18_bac-type"/>
</dbReference>
<proteinExistence type="inferred from homology"/>
<dbReference type="GO" id="GO:0008097">
    <property type="term" value="F:5S rRNA binding"/>
    <property type="evidence" value="ECO:0007669"/>
    <property type="project" value="TreeGrafter"/>
</dbReference>
<dbReference type="PANTHER" id="PTHR12899">
    <property type="entry name" value="39S RIBOSOMAL PROTEIN L18, MITOCHONDRIAL"/>
    <property type="match status" value="1"/>
</dbReference>
<dbReference type="AlphaFoldDB" id="A0A1F8DMS9"/>
<evidence type="ECO:0000256" key="5">
    <source>
        <dbReference type="ARBA" id="ARBA00023274"/>
    </source>
</evidence>
<name>A0A1F8DMS9_9BACT</name>
<evidence type="ECO:0000256" key="7">
    <source>
        <dbReference type="HAMAP-Rule" id="MF_01337"/>
    </source>
</evidence>
<dbReference type="SUPFAM" id="SSF53137">
    <property type="entry name" value="Translational machinery components"/>
    <property type="match status" value="1"/>
</dbReference>
<comment type="subunit">
    <text evidence="7">Part of the 50S ribosomal subunit; part of the 5S rRNA/L5/L18/L25 subcomplex. Contacts the 5S and 23S rRNAs.</text>
</comment>
<accession>A0A1F8DMS9</accession>
<evidence type="ECO:0000256" key="4">
    <source>
        <dbReference type="ARBA" id="ARBA00022980"/>
    </source>
</evidence>